<dbReference type="Proteomes" id="UP001148662">
    <property type="component" value="Unassembled WGS sequence"/>
</dbReference>
<proteinExistence type="predicted"/>
<protein>
    <submittedName>
        <fullName evidence="1">Uncharacterized protein</fullName>
    </submittedName>
</protein>
<evidence type="ECO:0000313" key="2">
    <source>
        <dbReference type="Proteomes" id="UP001148662"/>
    </source>
</evidence>
<name>A0ACC1RMT0_9APHY</name>
<comment type="caution">
    <text evidence="1">The sequence shown here is derived from an EMBL/GenBank/DDBJ whole genome shotgun (WGS) entry which is preliminary data.</text>
</comment>
<organism evidence="1 2">
    <name type="scientific">Phlebia brevispora</name>
    <dbReference type="NCBI Taxonomy" id="194682"/>
    <lineage>
        <taxon>Eukaryota</taxon>
        <taxon>Fungi</taxon>
        <taxon>Dikarya</taxon>
        <taxon>Basidiomycota</taxon>
        <taxon>Agaricomycotina</taxon>
        <taxon>Agaricomycetes</taxon>
        <taxon>Polyporales</taxon>
        <taxon>Meruliaceae</taxon>
        <taxon>Phlebia</taxon>
    </lineage>
</organism>
<evidence type="ECO:0000313" key="1">
    <source>
        <dbReference type="EMBL" id="KAJ3521825.1"/>
    </source>
</evidence>
<keyword evidence="2" id="KW-1185">Reference proteome</keyword>
<accession>A0ACC1RMT0</accession>
<dbReference type="EMBL" id="JANHOG010002593">
    <property type="protein sequence ID" value="KAJ3521825.1"/>
    <property type="molecule type" value="Genomic_DNA"/>
</dbReference>
<sequence>MALITSSPRLSGKDSVSEKDAKGTPDTVTGNTYDVQVRYRTLSIHVDDQVDEKGFFKTKKSKRDDPAVAIRNIDVHLITPDEVFSRFSTSPHVGLESSAIQRRAKLGKNVISSPPTHYWKKAINYVFGGFNFLMWIAFIVTILSYEPLGGSDPAAFNLGVAVLLLLVIVISATFYALVDWHASRIMKSIKSLIAEEATVVRDGKRQTVNAADVVVGDVVSLRMGDRVPADIRLTEISSDVRFDRSLLTGESDMIPGSVDATSDNALETRNLALTSTFVVQGSCTGVVFAIGDKSVMGRIVAMSGETKFKLTTVQREVWFFTKIISGLALSLFIISIIVWAAWLRTSFPGFETASEAIINSIGCLTAFVPQGLPICVALSLTIIAKRMARRSVLVKNLATIETLGCMSVLCSDKTGTLTMGKMVRLVPS</sequence>
<reference evidence="1" key="1">
    <citation type="submission" date="2022-07" db="EMBL/GenBank/DDBJ databases">
        <title>Genome Sequence of Phlebia brevispora.</title>
        <authorList>
            <person name="Buettner E."/>
        </authorList>
    </citation>
    <scope>NUCLEOTIDE SEQUENCE</scope>
    <source>
        <strain evidence="1">MPL23</strain>
    </source>
</reference>
<gene>
    <name evidence="1" type="ORF">NM688_g8968</name>
</gene>